<sequence length="148" mass="17065">MEQVVAIWVDGNDPQHRFSRSIIIYGKSDEPHYIRAYHGCYDPLTYPLFFPHGETGWEDKKIEFQDPPQSQLKRKYTKHKRQDALVVDGNKGAINDHTGAPARTKRVAQESHIDDASNNEEEHNYDDDQDNDNEDEGIYGDVEGLVKH</sequence>
<dbReference type="EMBL" id="CM016552">
    <property type="protein sequence ID" value="TKW39594.1"/>
    <property type="molecule type" value="Genomic_DNA"/>
</dbReference>
<dbReference type="AlphaFoldDB" id="A0A4U6WCJ3"/>
<dbReference type="Gramene" id="TKW39594">
    <property type="protein sequence ID" value="TKW39594"/>
    <property type="gene ID" value="SEVIR_1G189600v2"/>
</dbReference>
<feature type="compositionally biased region" description="Acidic residues" evidence="1">
    <location>
        <begin position="117"/>
        <end position="138"/>
    </location>
</feature>
<dbReference type="Proteomes" id="UP000298652">
    <property type="component" value="Chromosome 1"/>
</dbReference>
<name>A0A4U6WCJ3_SETVI</name>
<proteinExistence type="predicted"/>
<evidence type="ECO:0000313" key="2">
    <source>
        <dbReference type="EMBL" id="TKW39594.1"/>
    </source>
</evidence>
<reference evidence="2" key="1">
    <citation type="submission" date="2019-03" db="EMBL/GenBank/DDBJ databases">
        <title>WGS assembly of Setaria viridis.</title>
        <authorList>
            <person name="Huang P."/>
            <person name="Jenkins J."/>
            <person name="Grimwood J."/>
            <person name="Barry K."/>
            <person name="Healey A."/>
            <person name="Mamidi S."/>
            <person name="Sreedasyam A."/>
            <person name="Shu S."/>
            <person name="Feldman M."/>
            <person name="Wu J."/>
            <person name="Yu Y."/>
            <person name="Chen C."/>
            <person name="Johnson J."/>
            <person name="Rokhsar D."/>
            <person name="Baxter I."/>
            <person name="Schmutz J."/>
            <person name="Brutnell T."/>
            <person name="Kellogg E."/>
        </authorList>
    </citation>
    <scope>NUCLEOTIDE SEQUENCE [LARGE SCALE GENOMIC DNA]</scope>
</reference>
<organism evidence="2 3">
    <name type="scientific">Setaria viridis</name>
    <name type="common">Green bristlegrass</name>
    <name type="synonym">Setaria italica subsp. viridis</name>
    <dbReference type="NCBI Taxonomy" id="4556"/>
    <lineage>
        <taxon>Eukaryota</taxon>
        <taxon>Viridiplantae</taxon>
        <taxon>Streptophyta</taxon>
        <taxon>Embryophyta</taxon>
        <taxon>Tracheophyta</taxon>
        <taxon>Spermatophyta</taxon>
        <taxon>Magnoliopsida</taxon>
        <taxon>Liliopsida</taxon>
        <taxon>Poales</taxon>
        <taxon>Poaceae</taxon>
        <taxon>PACMAD clade</taxon>
        <taxon>Panicoideae</taxon>
        <taxon>Panicodae</taxon>
        <taxon>Paniceae</taxon>
        <taxon>Cenchrinae</taxon>
        <taxon>Setaria</taxon>
    </lineage>
</organism>
<keyword evidence="3" id="KW-1185">Reference proteome</keyword>
<feature type="region of interest" description="Disordered" evidence="1">
    <location>
        <begin position="89"/>
        <end position="148"/>
    </location>
</feature>
<evidence type="ECO:0000256" key="1">
    <source>
        <dbReference type="SAM" id="MobiDB-lite"/>
    </source>
</evidence>
<gene>
    <name evidence="2" type="ORF">SEVIR_1G189600v2</name>
</gene>
<accession>A0A4U6WCJ3</accession>
<protein>
    <submittedName>
        <fullName evidence="2">Uncharacterized protein</fullName>
    </submittedName>
</protein>
<evidence type="ECO:0000313" key="3">
    <source>
        <dbReference type="Proteomes" id="UP000298652"/>
    </source>
</evidence>